<dbReference type="EMBL" id="ON456349">
    <property type="protein sequence ID" value="UTN93141.1"/>
    <property type="molecule type" value="Genomic_DNA"/>
</dbReference>
<evidence type="ECO:0000313" key="2">
    <source>
        <dbReference type="EMBL" id="UTN93141.1"/>
    </source>
</evidence>
<dbReference type="InterPro" id="IPR008593">
    <property type="entry name" value="Dam_MeTrfase"/>
</dbReference>
<gene>
    <name evidence="2" type="primary">54</name>
    <name evidence="2" type="ORF">SEA_PHAUCI_54</name>
</gene>
<sequence length="184" mass="19901">MTAPARKAMGAHENNATGTDTWLTPRHVLDALGPFDLDPCAAPDPARWPTARHHLTYRDNGLKQPWLSGRVWLNPPYSQAWKWVQRLAGHSGGGTALLFARTETAMFSRWVWERADAVLFLHGRLTFHTADGAAAPGNAGAPSVLVAYGRHDAEALAACGLAGVFVPGWIRTGVASRQPDLFDG</sequence>
<protein>
    <submittedName>
        <fullName evidence="2">Methyltransferase</fullName>
    </submittedName>
</protein>
<keyword evidence="2" id="KW-0489">Methyltransferase</keyword>
<dbReference type="Pfam" id="PF05869">
    <property type="entry name" value="Dam"/>
    <property type="match status" value="1"/>
</dbReference>
<dbReference type="Proteomes" id="UP001058867">
    <property type="component" value="Segment"/>
</dbReference>
<feature type="region of interest" description="Disordered" evidence="1">
    <location>
        <begin position="1"/>
        <end position="20"/>
    </location>
</feature>
<keyword evidence="2" id="KW-0808">Transferase</keyword>
<dbReference type="GO" id="GO:0009307">
    <property type="term" value="P:DNA restriction-modification system"/>
    <property type="evidence" value="ECO:0007669"/>
    <property type="project" value="InterPro"/>
</dbReference>
<evidence type="ECO:0000313" key="3">
    <source>
        <dbReference type="Proteomes" id="UP001058867"/>
    </source>
</evidence>
<organism evidence="2 3">
    <name type="scientific">Gordonia Phage Phauci</name>
    <dbReference type="NCBI Taxonomy" id="2951392"/>
    <lineage>
        <taxon>Viruses</taxon>
        <taxon>Duplodnaviria</taxon>
        <taxon>Heunggongvirae</taxon>
        <taxon>Uroviricota</taxon>
        <taxon>Caudoviricetes</taxon>
        <taxon>Stackebrandtviridae</taxon>
        <taxon>Schenleyvirinae</taxon>
        <taxon>Leonardvirus</taxon>
        <taxon>Leonardvirus phauci</taxon>
    </lineage>
</organism>
<keyword evidence="3" id="KW-1185">Reference proteome</keyword>
<dbReference type="GO" id="GO:0003677">
    <property type="term" value="F:DNA binding"/>
    <property type="evidence" value="ECO:0007669"/>
    <property type="project" value="InterPro"/>
</dbReference>
<accession>A0A9E7SZI1</accession>
<proteinExistence type="predicted"/>
<evidence type="ECO:0000256" key="1">
    <source>
        <dbReference type="SAM" id="MobiDB-lite"/>
    </source>
</evidence>
<reference evidence="2" key="1">
    <citation type="submission" date="2022-05" db="EMBL/GenBank/DDBJ databases">
        <authorList>
            <person name="Newell B.J."/>
            <person name="Weaver O.G."/>
            <person name="Grabski S.E."/>
            <person name="Haskins S.E."/>
            <person name="Heijnen K.A."/>
            <person name="Furlong R.J."/>
            <person name="Sisk M.A."/>
            <person name="Booton G."/>
            <person name="Daniels C.J."/>
            <person name="Ball S.L."/>
            <person name="Garlena R.A."/>
            <person name="Russell D.A."/>
            <person name="Jacobs-Sera D."/>
            <person name="Hatfull G.F."/>
        </authorList>
    </citation>
    <scope>NUCLEOTIDE SEQUENCE</scope>
</reference>
<dbReference type="GO" id="GO:0032259">
    <property type="term" value="P:methylation"/>
    <property type="evidence" value="ECO:0007669"/>
    <property type="project" value="UniProtKB-KW"/>
</dbReference>
<name>A0A9E7SZI1_9CAUD</name>
<dbReference type="GO" id="GO:0009007">
    <property type="term" value="F:site-specific DNA-methyltransferase (adenine-specific) activity"/>
    <property type="evidence" value="ECO:0007669"/>
    <property type="project" value="InterPro"/>
</dbReference>